<dbReference type="GO" id="GO:0000785">
    <property type="term" value="C:chromatin"/>
    <property type="evidence" value="ECO:0007669"/>
    <property type="project" value="TreeGrafter"/>
</dbReference>
<dbReference type="PANTHER" id="PTHR14003">
    <property type="entry name" value="TRANSCRIPTIONAL REPRESSOR PROTEIN YY"/>
    <property type="match status" value="1"/>
</dbReference>
<dbReference type="Gene3D" id="3.90.70.10">
    <property type="entry name" value="Cysteine proteinases"/>
    <property type="match status" value="1"/>
</dbReference>
<dbReference type="Pfam" id="PF00443">
    <property type="entry name" value="UCH"/>
    <property type="match status" value="1"/>
</dbReference>
<evidence type="ECO:0000259" key="10">
    <source>
        <dbReference type="PROSITE" id="PS50157"/>
    </source>
</evidence>
<sequence length="1880" mass="212917">MDFDSARGSSPNTPTSDRDARRRLGHHQSAGQRKAIVQTLNLQTTAEQQLAPLKGAPLAKFDRHVAILNRAFQKPRTALAVLTDLLATGPLRYVALGARADDSRNLLVSYDEPDTTLESQRAWHRLLRLPESMIPESAVTATKQNLIKVLQRLPMPVTELWSNNDADPPNTDSSWIYARAILNAAFMLVLGQGDPTHKLEMPAPEYLPTEAGAPKIIRLTLQGADGNKPWVIIHDMTVPVRLSVLAKDFEIFRESRISWKHQESYMEVDEEDTRDEYVISKWLTFAFTNFLGPKLVAQEQLERAISFVFTMKMQTGTSQETPHATSQRSEDSQDAIRKWWPLIVTSGEFGINIQYKNPTSNSLSRHQVDCDMPNLLTLVKVLQNMQAGVVSFKSQEAIASLGAQALDIYSGEDEEGDAPIAQACNAADEDRCRHFETCAGCLVGFPCTFFPFRDAYLMLCAQCVADQRSTGWKYDELLAEIDPQRLEMRKQHQELEEALSRDKTAQNSWEKSVVRTIAEEALRSGHTVQEALAESVSAMTELRRVYQDPATKKWRDIYVKDQMMDDDPNSEQYWYGKGAHVLTRSLEAVHHIFVRLDRHRYHAQANLGVTSFSLNFMAGSNPKAVLKAARALLLATTEVEVQSAVRFLLQCALLRAERTLNTKLPGLGDAATEFSRAEERRWREAKIPDVRHVSNDVWFSPFSGSDHRNNVPDASWRPEKYDYLKRAIEELADRYEMNDDEARDCWVLTDDNANAVPFPFSRHSLLLRWTWYDLYHWCCIRLKRLKTACDNHPIDAYQDDPQQRQDFTPEKFLLMVLHRFLWMLKQSRTTSNTDAKLRALDECGFELLANVRTPLSISIAHKLHGIQMHSGFRSQEDPEFPRDQSSDGFDHELCNITLETWLTNTGKYATESVDHIRSQLLNLRVHEDEFIAGAPQPWLPGDDIDQLTSTFEEYFRQPPIPSDEHFDSRLVCDFEGCGRAFTKTDRLVAHKRVHTGERPYICDFEDCDEAFKYNAGGLARHKRKHTGKTPWPCDVGQCKESFATRHEMLTHSLTAHPYVCEVEGCLSRFGKKALLRQHQLRRHDMILSGKGGRASTESKNVPSGEHDSEEETLDEDDLENESEELPSVINMGREGNSTCYISAPLQILHNIPNLCQAILAPPGIYQDADTLVHDPELELHQRFWAATKALFAQLSELGHQNAPLSSSLTKRFREACNLLPGANDRWQDRNSDANEFLEFILQTVNVLTDISGVASRESNKWNDDYRPRAGIQVLTTDLPVFEDDCDQNWQAFVESGNNSPLTLCHKIHVVIEQRCNNEQCHAIRRWHEIDDFVRLQVLRDEPTSLKDLRGQFLKVDLAVQEAGMMTCDTCKSGKFQVQRRVLKTSPPIIMIAVDRSKHQFNPRTGDSLPDRVYTGRVNDIGSFDLEEWRAPLFSPSSQPDTKSPCYDLIGVKYFGQVHYVSFFRRGGTKNGPWVYCNDVEPKPSFKSPFTDCPDGFAETLLVYARRDETQEADLNIQEQVPAGLPECEPSITSSPPLMPLEDMNVNSLTSDYHDLFSDEATVHDTQKAVLERRFAELARRESALRRETEQQKTEHEHRMQELVQRERAVLEAGQNTLPPAKPTLDRLRDILASVTQEELVGAIQITQQFGIDAVSRQAQLLQAAATASIVSNTTGPKTPSKPAYSVITSEPTHNEDLEEGNQPTRLVSISDKPSTPQRSISGTGLTLSTTRRHDEMTPSRSPLSRTRRKLNHPNPPLPRPDFGLVKSMARSSSRNLSNLPVPTLVPRYPGYLPARSPNEPQSSILAKLSFRAPSSRPVPSVTERPIVRIEGHRTDSNGQFFYQVVRQGLFGDEIAWEKSSIVEAEAGALVEEYNAARISR</sequence>
<keyword evidence="3 7" id="KW-0863">Zinc-finger</keyword>
<keyword evidence="2" id="KW-0677">Repeat</keyword>
<dbReference type="CDD" id="cd02257">
    <property type="entry name" value="Peptidase_C19"/>
    <property type="match status" value="1"/>
</dbReference>
<feature type="domain" description="C2H2-type" evidence="10">
    <location>
        <begin position="970"/>
        <end position="999"/>
    </location>
</feature>
<keyword evidence="4" id="KW-0862">Zinc</keyword>
<evidence type="ECO:0000256" key="4">
    <source>
        <dbReference type="ARBA" id="ARBA00022833"/>
    </source>
</evidence>
<feature type="compositionally biased region" description="Acidic residues" evidence="9">
    <location>
        <begin position="1107"/>
        <end position="1122"/>
    </location>
</feature>
<evidence type="ECO:0000256" key="8">
    <source>
        <dbReference type="SAM" id="Coils"/>
    </source>
</evidence>
<keyword evidence="8" id="KW-0175">Coiled coil</keyword>
<dbReference type="GO" id="GO:0016579">
    <property type="term" value="P:protein deubiquitination"/>
    <property type="evidence" value="ECO:0007669"/>
    <property type="project" value="InterPro"/>
</dbReference>
<protein>
    <recommendedName>
        <fullName evidence="6">C2H2 type master regulator of conidiophore development brlA</fullName>
    </recommendedName>
</protein>
<feature type="domain" description="C2H2-type" evidence="10">
    <location>
        <begin position="1000"/>
        <end position="1030"/>
    </location>
</feature>
<dbReference type="InterPro" id="IPR028889">
    <property type="entry name" value="USP"/>
</dbReference>
<keyword evidence="5" id="KW-0183">Conidiation</keyword>
<dbReference type="PROSITE" id="PS50235">
    <property type="entry name" value="USP_3"/>
    <property type="match status" value="1"/>
</dbReference>
<evidence type="ECO:0000313" key="13">
    <source>
        <dbReference type="Proteomes" id="UP001309876"/>
    </source>
</evidence>
<dbReference type="EMBL" id="JAVRRJ010000017">
    <property type="protein sequence ID" value="KAK5080279.1"/>
    <property type="molecule type" value="Genomic_DNA"/>
</dbReference>
<evidence type="ECO:0000256" key="7">
    <source>
        <dbReference type="PROSITE-ProRule" id="PRU00042"/>
    </source>
</evidence>
<dbReference type="GO" id="GO:0008270">
    <property type="term" value="F:zinc ion binding"/>
    <property type="evidence" value="ECO:0007669"/>
    <property type="project" value="UniProtKB-KW"/>
</dbReference>
<dbReference type="Gene3D" id="3.30.160.60">
    <property type="entry name" value="Classic Zinc Finger"/>
    <property type="match status" value="2"/>
</dbReference>
<evidence type="ECO:0000256" key="1">
    <source>
        <dbReference type="ARBA" id="ARBA00022723"/>
    </source>
</evidence>
<dbReference type="GO" id="GO:0048315">
    <property type="term" value="P:conidium formation"/>
    <property type="evidence" value="ECO:0007669"/>
    <property type="project" value="UniProtKB-KW"/>
</dbReference>
<dbReference type="FunFam" id="3.30.160.60:FF:000007">
    <property type="entry name" value="Basic krueppel-like factor 3"/>
    <property type="match status" value="1"/>
</dbReference>
<keyword evidence="1" id="KW-0479">Metal-binding</keyword>
<feature type="compositionally biased region" description="Polar residues" evidence="9">
    <location>
        <begin position="1706"/>
        <end position="1720"/>
    </location>
</feature>
<dbReference type="InterPro" id="IPR013087">
    <property type="entry name" value="Znf_C2H2_type"/>
</dbReference>
<dbReference type="PANTHER" id="PTHR14003:SF19">
    <property type="entry name" value="YY2 TRANSCRIPTION FACTOR"/>
    <property type="match status" value="1"/>
</dbReference>
<evidence type="ECO:0000256" key="3">
    <source>
        <dbReference type="ARBA" id="ARBA00022771"/>
    </source>
</evidence>
<proteinExistence type="predicted"/>
<evidence type="ECO:0000256" key="9">
    <source>
        <dbReference type="SAM" id="MobiDB-lite"/>
    </source>
</evidence>
<dbReference type="InterPro" id="IPR036236">
    <property type="entry name" value="Znf_C2H2_sf"/>
</dbReference>
<dbReference type="SMART" id="SM00355">
    <property type="entry name" value="ZnF_C2H2"/>
    <property type="match status" value="4"/>
</dbReference>
<dbReference type="GO" id="GO:0000981">
    <property type="term" value="F:DNA-binding transcription factor activity, RNA polymerase II-specific"/>
    <property type="evidence" value="ECO:0007669"/>
    <property type="project" value="TreeGrafter"/>
</dbReference>
<evidence type="ECO:0000313" key="12">
    <source>
        <dbReference type="EMBL" id="KAK5080279.1"/>
    </source>
</evidence>
<organism evidence="12 13">
    <name type="scientific">Lithohypha guttulata</name>
    <dbReference type="NCBI Taxonomy" id="1690604"/>
    <lineage>
        <taxon>Eukaryota</taxon>
        <taxon>Fungi</taxon>
        <taxon>Dikarya</taxon>
        <taxon>Ascomycota</taxon>
        <taxon>Pezizomycotina</taxon>
        <taxon>Eurotiomycetes</taxon>
        <taxon>Chaetothyriomycetidae</taxon>
        <taxon>Chaetothyriales</taxon>
        <taxon>Trichomeriaceae</taxon>
        <taxon>Lithohypha</taxon>
    </lineage>
</organism>
<name>A0AAN7QCB4_9EURO</name>
<reference evidence="12 13" key="1">
    <citation type="submission" date="2023-08" db="EMBL/GenBank/DDBJ databases">
        <title>Black Yeasts Isolated from many extreme environments.</title>
        <authorList>
            <person name="Coleine C."/>
            <person name="Stajich J.E."/>
            <person name="Selbmann L."/>
        </authorList>
    </citation>
    <scope>NUCLEOTIDE SEQUENCE [LARGE SCALE GENOMIC DNA]</scope>
    <source>
        <strain evidence="12 13">CCFEE 5910</strain>
    </source>
</reference>
<feature type="region of interest" description="Disordered" evidence="9">
    <location>
        <begin position="1085"/>
        <end position="1122"/>
    </location>
</feature>
<evidence type="ECO:0000256" key="5">
    <source>
        <dbReference type="ARBA" id="ARBA00023321"/>
    </source>
</evidence>
<accession>A0AAN7QCB4</accession>
<dbReference type="GO" id="GO:0005667">
    <property type="term" value="C:transcription regulator complex"/>
    <property type="evidence" value="ECO:0007669"/>
    <property type="project" value="TreeGrafter"/>
</dbReference>
<dbReference type="SUPFAM" id="SSF54001">
    <property type="entry name" value="Cysteine proteinases"/>
    <property type="match status" value="1"/>
</dbReference>
<dbReference type="GO" id="GO:0000978">
    <property type="term" value="F:RNA polymerase II cis-regulatory region sequence-specific DNA binding"/>
    <property type="evidence" value="ECO:0007669"/>
    <property type="project" value="TreeGrafter"/>
</dbReference>
<feature type="region of interest" description="Disordered" evidence="9">
    <location>
        <begin position="1"/>
        <end position="32"/>
    </location>
</feature>
<comment type="caution">
    <text evidence="12">The sequence shown here is derived from an EMBL/GenBank/DDBJ whole genome shotgun (WGS) entry which is preliminary data.</text>
</comment>
<dbReference type="InterPro" id="IPR038765">
    <property type="entry name" value="Papain-like_cys_pep_sf"/>
</dbReference>
<dbReference type="PROSITE" id="PS50157">
    <property type="entry name" value="ZINC_FINGER_C2H2_2"/>
    <property type="match status" value="2"/>
</dbReference>
<dbReference type="SUPFAM" id="SSF57667">
    <property type="entry name" value="beta-beta-alpha zinc fingers"/>
    <property type="match status" value="2"/>
</dbReference>
<keyword evidence="13" id="KW-1185">Reference proteome</keyword>
<dbReference type="PROSITE" id="PS00028">
    <property type="entry name" value="ZINC_FINGER_C2H2_1"/>
    <property type="match status" value="3"/>
</dbReference>
<feature type="region of interest" description="Disordered" evidence="9">
    <location>
        <begin position="1706"/>
        <end position="1762"/>
    </location>
</feature>
<evidence type="ECO:0000259" key="11">
    <source>
        <dbReference type="PROSITE" id="PS50235"/>
    </source>
</evidence>
<gene>
    <name evidence="12" type="primary">KLF12</name>
    <name evidence="12" type="ORF">LTR05_008728</name>
</gene>
<keyword evidence="5" id="KW-0749">Sporulation</keyword>
<dbReference type="GO" id="GO:0004843">
    <property type="term" value="F:cysteine-type deubiquitinase activity"/>
    <property type="evidence" value="ECO:0007669"/>
    <property type="project" value="InterPro"/>
</dbReference>
<evidence type="ECO:0000256" key="2">
    <source>
        <dbReference type="ARBA" id="ARBA00022737"/>
    </source>
</evidence>
<evidence type="ECO:0000256" key="6">
    <source>
        <dbReference type="ARBA" id="ARBA00044085"/>
    </source>
</evidence>
<feature type="coiled-coil region" evidence="8">
    <location>
        <begin position="1567"/>
        <end position="1605"/>
    </location>
</feature>
<feature type="domain" description="USP" evidence="11">
    <location>
        <begin position="1129"/>
        <end position="1506"/>
    </location>
</feature>
<dbReference type="Proteomes" id="UP001309876">
    <property type="component" value="Unassembled WGS sequence"/>
</dbReference>
<dbReference type="InterPro" id="IPR001394">
    <property type="entry name" value="Peptidase_C19_UCH"/>
</dbReference>